<dbReference type="PANTHER" id="PTHR39210:SF1">
    <property type="entry name" value="HEPARIN-SULFATE LYASE"/>
    <property type="match status" value="1"/>
</dbReference>
<accession>A0A399CUU6</accession>
<feature type="domain" description="Heparinase II/III-like C-terminal" evidence="6">
    <location>
        <begin position="365"/>
        <end position="538"/>
    </location>
</feature>
<dbReference type="PANTHER" id="PTHR39210">
    <property type="entry name" value="HEPARIN-SULFATE LYASE"/>
    <property type="match status" value="1"/>
</dbReference>
<dbReference type="GO" id="GO:0016740">
    <property type="term" value="F:transferase activity"/>
    <property type="evidence" value="ECO:0007669"/>
    <property type="project" value="UniProtKB-KW"/>
</dbReference>
<dbReference type="GO" id="GO:0016829">
    <property type="term" value="F:lyase activity"/>
    <property type="evidence" value="ECO:0007669"/>
    <property type="project" value="UniProtKB-KW"/>
</dbReference>
<evidence type="ECO:0000259" key="6">
    <source>
        <dbReference type="Pfam" id="PF07940"/>
    </source>
</evidence>
<evidence type="ECO:0000256" key="3">
    <source>
        <dbReference type="ARBA" id="ARBA00022764"/>
    </source>
</evidence>
<sequence length="584" mass="67175">MKQSVRIHSKRTEMNKLFLIIHTIRHLRPIQIRYQLWYRLRKMWRKASRFTYPLSIKREGTPLKLISWIEKPVSLLNNRFTFLNLSKRSAFDTINWNETEHGKLWAYNLNYMDYLLQPGMDTETGLQLIESFIQNLHQNSEGLDPYPIALRGINWIKFLSRTSLQGGETTTRQSPQINASDSSMPGHCEDDEGGRSNLIRLNGCLYAQYLILLDNLEYHLMGNHLLEDAFSLLFGAWYFKEKRFWAKAKRLLIQELKEQVLSDGAHFELSPMYHQILLDRLLDCINLMQNNTCFDGQDKLLALLRHKAEQMLAWLNTITLSDGRTPLLNDSAPGIAPTTAQLNEYATRLNVGALSKTTNDSIRTTDHYSLTTSGYRRFDGKNYECILDIGPVGPSYQPGHAHADTFNFILNINHQPFLIDTGISTYDSNDTRLKERGTAAHNTVTVNKHNSSKVWSSFRVAQRANVEIIKEEKNEVTAAHDGFKSFGISHQRSWLFNAQTISIEDVLTGRQTKGTAYFHFSPDLNPTKTNNEVLINDSRLSFEGAETISLIKAQLPDGYNRLVNYYKLEIVFQNKLTTIIETKE</sequence>
<keyword evidence="3" id="KW-0574">Periplasm</keyword>
<reference evidence="8 9" key="1">
    <citation type="journal article" date="2015" name="Int. J. Syst. Evol. Microbiol.">
        <title>Mariniphaga sediminis sp. nov., isolated from coastal sediment.</title>
        <authorList>
            <person name="Wang F.Q."/>
            <person name="Shen Q.Y."/>
            <person name="Chen G.J."/>
            <person name="Du Z.J."/>
        </authorList>
    </citation>
    <scope>NUCLEOTIDE SEQUENCE [LARGE SCALE GENOMIC DNA]</scope>
    <source>
        <strain evidence="8 9">SY21</strain>
    </source>
</reference>
<gene>
    <name evidence="8" type="ORF">D1164_20500</name>
</gene>
<keyword evidence="4" id="KW-0456">Lyase</keyword>
<keyword evidence="8" id="KW-0808">Transferase</keyword>
<comment type="subcellular location">
    <subcellularLocation>
        <location evidence="1">Periplasm</location>
    </subcellularLocation>
</comment>
<dbReference type="Pfam" id="PF07940">
    <property type="entry name" value="Hepar_II_III_C"/>
    <property type="match status" value="1"/>
</dbReference>
<organism evidence="8 9">
    <name type="scientific">Mariniphaga sediminis</name>
    <dbReference type="NCBI Taxonomy" id="1628158"/>
    <lineage>
        <taxon>Bacteria</taxon>
        <taxon>Pseudomonadati</taxon>
        <taxon>Bacteroidota</taxon>
        <taxon>Bacteroidia</taxon>
        <taxon>Marinilabiliales</taxon>
        <taxon>Prolixibacteraceae</taxon>
        <taxon>Mariniphaga</taxon>
    </lineage>
</organism>
<dbReference type="Pfam" id="PF16889">
    <property type="entry name" value="Hepar_II_III_N"/>
    <property type="match status" value="1"/>
</dbReference>
<proteinExistence type="predicted"/>
<evidence type="ECO:0000256" key="1">
    <source>
        <dbReference type="ARBA" id="ARBA00004418"/>
    </source>
</evidence>
<evidence type="ECO:0000256" key="5">
    <source>
        <dbReference type="SAM" id="MobiDB-lite"/>
    </source>
</evidence>
<evidence type="ECO:0000313" key="9">
    <source>
        <dbReference type="Proteomes" id="UP000266441"/>
    </source>
</evidence>
<evidence type="ECO:0000313" key="8">
    <source>
        <dbReference type="EMBL" id="RIH63237.1"/>
    </source>
</evidence>
<dbReference type="Gene3D" id="1.50.10.100">
    <property type="entry name" value="Chondroitin AC/alginate lyase"/>
    <property type="match status" value="1"/>
</dbReference>
<dbReference type="AlphaFoldDB" id="A0A399CUU6"/>
<dbReference type="Gene3D" id="2.70.98.70">
    <property type="match status" value="1"/>
</dbReference>
<dbReference type="SUPFAM" id="SSF48230">
    <property type="entry name" value="Chondroitin AC/alginate lyase"/>
    <property type="match status" value="1"/>
</dbReference>
<feature type="domain" description="Heparin-sulfate lyase N-terminal" evidence="7">
    <location>
        <begin position="215"/>
        <end position="345"/>
    </location>
</feature>
<evidence type="ECO:0000256" key="2">
    <source>
        <dbReference type="ARBA" id="ARBA00022729"/>
    </source>
</evidence>
<dbReference type="Proteomes" id="UP000266441">
    <property type="component" value="Unassembled WGS sequence"/>
</dbReference>
<keyword evidence="9" id="KW-1185">Reference proteome</keyword>
<dbReference type="InterPro" id="IPR012480">
    <property type="entry name" value="Hepar_II_III_C"/>
</dbReference>
<feature type="compositionally biased region" description="Polar residues" evidence="5">
    <location>
        <begin position="167"/>
        <end position="183"/>
    </location>
</feature>
<dbReference type="EMBL" id="QWET01000023">
    <property type="protein sequence ID" value="RIH63237.1"/>
    <property type="molecule type" value="Genomic_DNA"/>
</dbReference>
<feature type="region of interest" description="Disordered" evidence="5">
    <location>
        <begin position="167"/>
        <end position="189"/>
    </location>
</feature>
<dbReference type="InterPro" id="IPR031680">
    <property type="entry name" value="Hepar_II_III_N"/>
</dbReference>
<dbReference type="OrthoDB" id="7335480at2"/>
<dbReference type="InterPro" id="IPR008929">
    <property type="entry name" value="Chondroitin_lyas"/>
</dbReference>
<keyword evidence="2" id="KW-0732">Signal</keyword>
<name>A0A399CUU6_9BACT</name>
<evidence type="ECO:0000256" key="4">
    <source>
        <dbReference type="ARBA" id="ARBA00023239"/>
    </source>
</evidence>
<dbReference type="GO" id="GO:0042597">
    <property type="term" value="C:periplasmic space"/>
    <property type="evidence" value="ECO:0007669"/>
    <property type="project" value="UniProtKB-SubCell"/>
</dbReference>
<comment type="caution">
    <text evidence="8">The sequence shown here is derived from an EMBL/GenBank/DDBJ whole genome shotgun (WGS) entry which is preliminary data.</text>
</comment>
<protein>
    <submittedName>
        <fullName evidence="8">Prenyltransferase</fullName>
    </submittedName>
</protein>
<evidence type="ECO:0000259" key="7">
    <source>
        <dbReference type="Pfam" id="PF16889"/>
    </source>
</evidence>